<evidence type="ECO:0000313" key="7">
    <source>
        <dbReference type="Proteomes" id="UP000823617"/>
    </source>
</evidence>
<dbReference type="InterPro" id="IPR036388">
    <property type="entry name" value="WH-like_DNA-bd_sf"/>
</dbReference>
<dbReference type="GO" id="GO:0032993">
    <property type="term" value="C:protein-DNA complex"/>
    <property type="evidence" value="ECO:0007669"/>
    <property type="project" value="TreeGrafter"/>
</dbReference>
<dbReference type="SUPFAM" id="SSF46785">
    <property type="entry name" value="Winged helix' DNA-binding domain"/>
    <property type="match status" value="1"/>
</dbReference>
<dbReference type="GO" id="GO:0003677">
    <property type="term" value="F:DNA binding"/>
    <property type="evidence" value="ECO:0007669"/>
    <property type="project" value="UniProtKB-KW"/>
</dbReference>
<dbReference type="AlphaFoldDB" id="A0A9D9N0Y8"/>
<dbReference type="PANTHER" id="PTHR30346">
    <property type="entry name" value="TRANSCRIPTIONAL DUAL REGULATOR HCAR-RELATED"/>
    <property type="match status" value="1"/>
</dbReference>
<evidence type="ECO:0000259" key="5">
    <source>
        <dbReference type="PROSITE" id="PS50931"/>
    </source>
</evidence>
<sequence>MEDYRIKVFMAVCSAGSFTKAAERLGITQPAVSQNIAELEKYIGTSVFSRSGGKVSLTPQGEIFRRSAEKIEKACNDMDNLFMRGCPHTGEYRVYFSPVARECLKDRVMEYVRTLFPELTIILTEKMEDAEISVISAPSKHPGELSFRFTALPKVHPVAKMFDAVISEILESDCPTVI</sequence>
<dbReference type="PANTHER" id="PTHR30346:SF0">
    <property type="entry name" value="HCA OPERON TRANSCRIPTIONAL ACTIVATOR HCAR"/>
    <property type="match status" value="1"/>
</dbReference>
<organism evidence="6 7">
    <name type="scientific">Candidatus Cryptobacteroides intestinigallinarum</name>
    <dbReference type="NCBI Taxonomy" id="2840767"/>
    <lineage>
        <taxon>Bacteria</taxon>
        <taxon>Pseudomonadati</taxon>
        <taxon>Bacteroidota</taxon>
        <taxon>Bacteroidia</taxon>
        <taxon>Bacteroidales</taxon>
        <taxon>Candidatus Cryptobacteroides</taxon>
    </lineage>
</organism>
<keyword evidence="2" id="KW-0805">Transcription regulation</keyword>
<dbReference type="GO" id="GO:0003700">
    <property type="term" value="F:DNA-binding transcription factor activity"/>
    <property type="evidence" value="ECO:0007669"/>
    <property type="project" value="InterPro"/>
</dbReference>
<evidence type="ECO:0000256" key="1">
    <source>
        <dbReference type="ARBA" id="ARBA00009437"/>
    </source>
</evidence>
<reference evidence="6" key="2">
    <citation type="journal article" date="2021" name="PeerJ">
        <title>Extensive microbial diversity within the chicken gut microbiome revealed by metagenomics and culture.</title>
        <authorList>
            <person name="Gilroy R."/>
            <person name="Ravi A."/>
            <person name="Getino M."/>
            <person name="Pursley I."/>
            <person name="Horton D.L."/>
            <person name="Alikhan N.F."/>
            <person name="Baker D."/>
            <person name="Gharbi K."/>
            <person name="Hall N."/>
            <person name="Watson M."/>
            <person name="Adriaenssens E.M."/>
            <person name="Foster-Nyarko E."/>
            <person name="Jarju S."/>
            <person name="Secka A."/>
            <person name="Antonio M."/>
            <person name="Oren A."/>
            <person name="Chaudhuri R.R."/>
            <person name="La Ragione R."/>
            <person name="Hildebrand F."/>
            <person name="Pallen M.J."/>
        </authorList>
    </citation>
    <scope>NUCLEOTIDE SEQUENCE</scope>
    <source>
        <strain evidence="6">B1-3475</strain>
    </source>
</reference>
<comment type="caution">
    <text evidence="6">The sequence shown here is derived from an EMBL/GenBank/DDBJ whole genome shotgun (WGS) entry which is preliminary data.</text>
</comment>
<proteinExistence type="inferred from homology"/>
<keyword evidence="3" id="KW-0238">DNA-binding</keyword>
<reference evidence="6" key="1">
    <citation type="submission" date="2020-10" db="EMBL/GenBank/DDBJ databases">
        <authorList>
            <person name="Gilroy R."/>
        </authorList>
    </citation>
    <scope>NUCLEOTIDE SEQUENCE</scope>
    <source>
        <strain evidence="6">B1-3475</strain>
    </source>
</reference>
<protein>
    <submittedName>
        <fullName evidence="6">LysR family transcriptional regulator</fullName>
    </submittedName>
</protein>
<name>A0A9D9N0Y8_9BACT</name>
<dbReference type="PRINTS" id="PR00039">
    <property type="entry name" value="HTHLYSR"/>
</dbReference>
<keyword evidence="4" id="KW-0804">Transcription</keyword>
<gene>
    <name evidence="6" type="ORF">IAC08_08125</name>
</gene>
<comment type="similarity">
    <text evidence="1">Belongs to the LysR transcriptional regulatory family.</text>
</comment>
<evidence type="ECO:0000313" key="6">
    <source>
        <dbReference type="EMBL" id="MBO8456347.1"/>
    </source>
</evidence>
<dbReference type="Proteomes" id="UP000823617">
    <property type="component" value="Unassembled WGS sequence"/>
</dbReference>
<evidence type="ECO:0000256" key="2">
    <source>
        <dbReference type="ARBA" id="ARBA00023015"/>
    </source>
</evidence>
<dbReference type="InterPro" id="IPR036390">
    <property type="entry name" value="WH_DNA-bd_sf"/>
</dbReference>
<dbReference type="PROSITE" id="PS50931">
    <property type="entry name" value="HTH_LYSR"/>
    <property type="match status" value="1"/>
</dbReference>
<dbReference type="EMBL" id="JADIMK010000084">
    <property type="protein sequence ID" value="MBO8456347.1"/>
    <property type="molecule type" value="Genomic_DNA"/>
</dbReference>
<evidence type="ECO:0000256" key="3">
    <source>
        <dbReference type="ARBA" id="ARBA00023125"/>
    </source>
</evidence>
<accession>A0A9D9N0Y8</accession>
<dbReference type="Pfam" id="PF00126">
    <property type="entry name" value="HTH_1"/>
    <property type="match status" value="1"/>
</dbReference>
<evidence type="ECO:0000256" key="4">
    <source>
        <dbReference type="ARBA" id="ARBA00023163"/>
    </source>
</evidence>
<dbReference type="InterPro" id="IPR000847">
    <property type="entry name" value="LysR_HTH_N"/>
</dbReference>
<dbReference type="FunFam" id="1.10.10.10:FF:000001">
    <property type="entry name" value="LysR family transcriptional regulator"/>
    <property type="match status" value="1"/>
</dbReference>
<feature type="domain" description="HTH lysR-type" evidence="5">
    <location>
        <begin position="1"/>
        <end position="58"/>
    </location>
</feature>
<dbReference type="Gene3D" id="1.10.10.10">
    <property type="entry name" value="Winged helix-like DNA-binding domain superfamily/Winged helix DNA-binding domain"/>
    <property type="match status" value="1"/>
</dbReference>